<dbReference type="Gene3D" id="2.40.330.10">
    <property type="entry name" value="DNA-binding pseudobarrel domain"/>
    <property type="match status" value="1"/>
</dbReference>
<dbReference type="PANTHER" id="PTHR31541">
    <property type="entry name" value="B3 DOMAIN PLANT PROTEIN-RELATED"/>
    <property type="match status" value="1"/>
</dbReference>
<dbReference type="GO" id="GO:0005634">
    <property type="term" value="C:nucleus"/>
    <property type="evidence" value="ECO:0007669"/>
    <property type="project" value="UniProtKB-SubCell"/>
</dbReference>
<evidence type="ECO:0000256" key="5">
    <source>
        <dbReference type="ARBA" id="ARBA00023242"/>
    </source>
</evidence>
<dbReference type="Gramene" id="OIT29785">
    <property type="protein sequence ID" value="OIT29785"/>
    <property type="gene ID" value="A4A49_14798"/>
</dbReference>
<dbReference type="EMBL" id="MJEQ01001687">
    <property type="protein sequence ID" value="OIT29785.1"/>
    <property type="molecule type" value="Genomic_DNA"/>
</dbReference>
<dbReference type="InterPro" id="IPR005508">
    <property type="entry name" value="At2g31720-like"/>
</dbReference>
<evidence type="ECO:0000256" key="2">
    <source>
        <dbReference type="ARBA" id="ARBA00023015"/>
    </source>
</evidence>
<keyword evidence="3" id="KW-0238">DNA-binding</keyword>
<gene>
    <name evidence="6" type="ORF">A4A49_14798</name>
</gene>
<name>A0A314KKA2_NICAT</name>
<sequence>MLTVDDFLGMEFKPNMSRMDYLVDVAEVARLKSMYEEEYNVVAEQDKEYCIKKEEKIMHNIQSILSSFPVNNQENHVLDIDIPKGRRSLQNVRPRKVTEQFICSEELMIKKAVENLKEKEIRVVKVGDGENRAIKINWAVGANFAIGKSRAGKADYDPLGLSNEEYFKPEKKEEEDKEEAKREKKKVKRNIIVMVASPVVINDQPRELPIEFKNKITEIGGSVESAILVIEKRLFETDIKPGEGRLSIPQRQMNNEFLKQEEDAYLNTRNGNNVSEKKVKLIEPCLETCDINLKKWNMNKSNGKASSSYVLTTYWNACHQKECFENCYFGAIMGIQKGIRIMFCTGQTSRPVKEFFISVLFFF</sequence>
<comment type="caution">
    <text evidence="6">The sequence shown here is derived from an EMBL/GenBank/DDBJ whole genome shotgun (WGS) entry which is preliminary data.</text>
</comment>
<evidence type="ECO:0000256" key="1">
    <source>
        <dbReference type="ARBA" id="ARBA00004123"/>
    </source>
</evidence>
<keyword evidence="4" id="KW-0804">Transcription</keyword>
<dbReference type="AlphaFoldDB" id="A0A314KKA2"/>
<keyword evidence="2" id="KW-0805">Transcription regulation</keyword>
<evidence type="ECO:0000313" key="6">
    <source>
        <dbReference type="EMBL" id="OIT29785.1"/>
    </source>
</evidence>
<evidence type="ECO:0000313" key="7">
    <source>
        <dbReference type="Proteomes" id="UP000187609"/>
    </source>
</evidence>
<dbReference type="Pfam" id="PF03754">
    <property type="entry name" value="At2g31720-like"/>
    <property type="match status" value="1"/>
</dbReference>
<evidence type="ECO:0000256" key="3">
    <source>
        <dbReference type="ARBA" id="ARBA00023125"/>
    </source>
</evidence>
<dbReference type="InterPro" id="IPR015300">
    <property type="entry name" value="DNA-bd_pseudobarrel_sf"/>
</dbReference>
<protein>
    <submittedName>
        <fullName evidence="6">B3 domain-containing protein</fullName>
    </submittedName>
</protein>
<reference evidence="6" key="1">
    <citation type="submission" date="2016-11" db="EMBL/GenBank/DDBJ databases">
        <title>The genome of Nicotiana attenuata.</title>
        <authorList>
            <person name="Xu S."/>
            <person name="Brockmoeller T."/>
            <person name="Gaquerel E."/>
            <person name="Navarro A."/>
            <person name="Kuhl H."/>
            <person name="Gase K."/>
            <person name="Ling Z."/>
            <person name="Zhou W."/>
            <person name="Kreitzer C."/>
            <person name="Stanke M."/>
            <person name="Tang H."/>
            <person name="Lyons E."/>
            <person name="Pandey P."/>
            <person name="Pandey S.P."/>
            <person name="Timmermann B."/>
            <person name="Baldwin I.T."/>
        </authorList>
    </citation>
    <scope>NUCLEOTIDE SEQUENCE [LARGE SCALE GENOMIC DNA]</scope>
    <source>
        <strain evidence="6">UT</strain>
    </source>
</reference>
<organism evidence="6 7">
    <name type="scientific">Nicotiana attenuata</name>
    <name type="common">Coyote tobacco</name>
    <dbReference type="NCBI Taxonomy" id="49451"/>
    <lineage>
        <taxon>Eukaryota</taxon>
        <taxon>Viridiplantae</taxon>
        <taxon>Streptophyta</taxon>
        <taxon>Embryophyta</taxon>
        <taxon>Tracheophyta</taxon>
        <taxon>Spermatophyta</taxon>
        <taxon>Magnoliopsida</taxon>
        <taxon>eudicotyledons</taxon>
        <taxon>Gunneridae</taxon>
        <taxon>Pentapetalae</taxon>
        <taxon>asterids</taxon>
        <taxon>lamiids</taxon>
        <taxon>Solanales</taxon>
        <taxon>Solanaceae</taxon>
        <taxon>Nicotianoideae</taxon>
        <taxon>Nicotianeae</taxon>
        <taxon>Nicotiana</taxon>
    </lineage>
</organism>
<comment type="subcellular location">
    <subcellularLocation>
        <location evidence="1">Nucleus</location>
    </subcellularLocation>
</comment>
<dbReference type="Proteomes" id="UP000187609">
    <property type="component" value="Unassembled WGS sequence"/>
</dbReference>
<dbReference type="PANTHER" id="PTHR31541:SF25">
    <property type="entry name" value="GAMMA-GLIADIN B"/>
    <property type="match status" value="1"/>
</dbReference>
<dbReference type="GO" id="GO:0003677">
    <property type="term" value="F:DNA binding"/>
    <property type="evidence" value="ECO:0007669"/>
    <property type="project" value="UniProtKB-KW"/>
</dbReference>
<keyword evidence="5" id="KW-0539">Nucleus</keyword>
<evidence type="ECO:0000256" key="4">
    <source>
        <dbReference type="ARBA" id="ARBA00023163"/>
    </source>
</evidence>
<accession>A0A314KKA2</accession>
<keyword evidence="7" id="KW-1185">Reference proteome</keyword>
<proteinExistence type="predicted"/>